<dbReference type="GO" id="GO:0001786">
    <property type="term" value="F:phosphatidylserine binding"/>
    <property type="evidence" value="ECO:0007669"/>
    <property type="project" value="TreeGrafter"/>
</dbReference>
<evidence type="ECO:0000256" key="4">
    <source>
        <dbReference type="ARBA" id="ARBA00022692"/>
    </source>
</evidence>
<name>A0AAD6AHK8_9TELE</name>
<dbReference type="GO" id="GO:0005544">
    <property type="term" value="F:calcium-dependent phospholipid binding"/>
    <property type="evidence" value="ECO:0007669"/>
    <property type="project" value="TreeGrafter"/>
</dbReference>
<dbReference type="CDD" id="cd21963">
    <property type="entry name" value="Syt1_N"/>
    <property type="match status" value="1"/>
</dbReference>
<dbReference type="SUPFAM" id="SSF49562">
    <property type="entry name" value="C2 domain (Calcium/lipid-binding domain, CaLB)"/>
    <property type="match status" value="2"/>
</dbReference>
<keyword evidence="9 13" id="KW-0770">Synapse</keyword>
<dbReference type="EMBL" id="JAPTMU010000022">
    <property type="protein sequence ID" value="KAJ4924832.1"/>
    <property type="molecule type" value="Genomic_DNA"/>
</dbReference>
<dbReference type="FunFam" id="2.60.40.150:FF:000016">
    <property type="entry name" value="Synaptotagmin 1"/>
    <property type="match status" value="1"/>
</dbReference>
<evidence type="ECO:0000313" key="17">
    <source>
        <dbReference type="Proteomes" id="UP001219934"/>
    </source>
</evidence>
<comment type="caution">
    <text evidence="16">The sequence shown here is derived from an EMBL/GenBank/DDBJ whole genome shotgun (WGS) entry which is preliminary data.</text>
</comment>
<accession>A0AAD6AHK8</accession>
<organism evidence="16 17">
    <name type="scientific">Pogonophryne albipinna</name>
    <dbReference type="NCBI Taxonomy" id="1090488"/>
    <lineage>
        <taxon>Eukaryota</taxon>
        <taxon>Metazoa</taxon>
        <taxon>Chordata</taxon>
        <taxon>Craniata</taxon>
        <taxon>Vertebrata</taxon>
        <taxon>Euteleostomi</taxon>
        <taxon>Actinopterygii</taxon>
        <taxon>Neopterygii</taxon>
        <taxon>Teleostei</taxon>
        <taxon>Neoteleostei</taxon>
        <taxon>Acanthomorphata</taxon>
        <taxon>Eupercaria</taxon>
        <taxon>Perciformes</taxon>
        <taxon>Notothenioidei</taxon>
        <taxon>Pogonophryne</taxon>
    </lineage>
</organism>
<dbReference type="GO" id="GO:0005886">
    <property type="term" value="C:plasma membrane"/>
    <property type="evidence" value="ECO:0007669"/>
    <property type="project" value="TreeGrafter"/>
</dbReference>
<dbReference type="InterPro" id="IPR001565">
    <property type="entry name" value="Synaptotagmin"/>
</dbReference>
<feature type="region of interest" description="Disordered" evidence="14">
    <location>
        <begin position="1"/>
        <end position="37"/>
    </location>
</feature>
<feature type="compositionally biased region" description="Acidic residues" evidence="14">
    <location>
        <begin position="116"/>
        <end position="135"/>
    </location>
</feature>
<protein>
    <recommendedName>
        <fullName evidence="13">Synaptotagmin</fullName>
    </recommendedName>
</protein>
<feature type="transmembrane region" description="Helical" evidence="13">
    <location>
        <begin position="56"/>
        <end position="80"/>
    </location>
</feature>
<dbReference type="GO" id="GO:0030672">
    <property type="term" value="C:synaptic vesicle membrane"/>
    <property type="evidence" value="ECO:0007669"/>
    <property type="project" value="UniProtKB-SubCell"/>
</dbReference>
<evidence type="ECO:0000256" key="10">
    <source>
        <dbReference type="ARBA" id="ARBA00023136"/>
    </source>
</evidence>
<evidence type="ECO:0000256" key="7">
    <source>
        <dbReference type="ARBA" id="ARBA00022837"/>
    </source>
</evidence>
<evidence type="ECO:0000313" key="16">
    <source>
        <dbReference type="EMBL" id="KAJ4924832.1"/>
    </source>
</evidence>
<keyword evidence="4 13" id="KW-0812">Transmembrane</keyword>
<dbReference type="PROSITE" id="PS50004">
    <property type="entry name" value="C2"/>
    <property type="match status" value="1"/>
</dbReference>
<keyword evidence="8 13" id="KW-1133">Transmembrane helix</keyword>
<evidence type="ECO:0000256" key="5">
    <source>
        <dbReference type="ARBA" id="ARBA00022723"/>
    </source>
</evidence>
<dbReference type="GO" id="GO:0030424">
    <property type="term" value="C:axon"/>
    <property type="evidence" value="ECO:0007669"/>
    <property type="project" value="TreeGrafter"/>
</dbReference>
<dbReference type="Pfam" id="PF00168">
    <property type="entry name" value="C2"/>
    <property type="match status" value="3"/>
</dbReference>
<evidence type="ECO:0000256" key="6">
    <source>
        <dbReference type="ARBA" id="ARBA00022737"/>
    </source>
</evidence>
<dbReference type="InterPro" id="IPR000008">
    <property type="entry name" value="C2_dom"/>
</dbReference>
<comment type="function">
    <text evidence="13">May have a regulatory role in the membrane interactions during trafficking of synaptic vesicles at the active zone of the synapse. It binds acidic phospholipids with a specificity that requires the presence of both an acidic head group and a diacyl backbone.</text>
</comment>
<gene>
    <name evidence="16" type="ORF">JOQ06_003782</name>
</gene>
<dbReference type="Proteomes" id="UP001219934">
    <property type="component" value="Unassembled WGS sequence"/>
</dbReference>
<dbReference type="AlphaFoldDB" id="A0AAD6AHK8"/>
<keyword evidence="6" id="KW-0677">Repeat</keyword>
<feature type="domain" description="C2" evidence="15">
    <location>
        <begin position="139"/>
        <end position="258"/>
    </location>
</feature>
<keyword evidence="7 13" id="KW-0106">Calcium</keyword>
<feature type="region of interest" description="Disordered" evidence="14">
    <location>
        <begin position="114"/>
        <end position="135"/>
    </location>
</feature>
<evidence type="ECO:0000256" key="9">
    <source>
        <dbReference type="ARBA" id="ARBA00023018"/>
    </source>
</evidence>
<keyword evidence="11" id="KW-0325">Glycoprotein</keyword>
<evidence type="ECO:0000256" key="14">
    <source>
        <dbReference type="SAM" id="MobiDB-lite"/>
    </source>
</evidence>
<evidence type="ECO:0000256" key="12">
    <source>
        <dbReference type="ARBA" id="ARBA00023329"/>
    </source>
</evidence>
<proteinExistence type="inferred from homology"/>
<dbReference type="GO" id="GO:0042584">
    <property type="term" value="C:chromaffin granule membrane"/>
    <property type="evidence" value="ECO:0007669"/>
    <property type="project" value="UniProtKB-SubCell"/>
</dbReference>
<dbReference type="GO" id="GO:0000149">
    <property type="term" value="F:SNARE binding"/>
    <property type="evidence" value="ECO:0007669"/>
    <property type="project" value="TreeGrafter"/>
</dbReference>
<dbReference type="InterPro" id="IPR035892">
    <property type="entry name" value="C2_domain_sf"/>
</dbReference>
<dbReference type="GO" id="GO:0005509">
    <property type="term" value="F:calcium ion binding"/>
    <property type="evidence" value="ECO:0007669"/>
    <property type="project" value="UniProtKB-UniRule"/>
</dbReference>
<dbReference type="Gene3D" id="2.60.40.150">
    <property type="entry name" value="C2 domain"/>
    <property type="match status" value="3"/>
</dbReference>
<keyword evidence="12 13" id="KW-0968">Cytoplasmic vesicle</keyword>
<dbReference type="GO" id="GO:0031045">
    <property type="term" value="C:dense core granule"/>
    <property type="evidence" value="ECO:0007669"/>
    <property type="project" value="TreeGrafter"/>
</dbReference>
<dbReference type="PRINTS" id="PR00360">
    <property type="entry name" value="C2DOMAIN"/>
</dbReference>
<dbReference type="GO" id="GO:0048791">
    <property type="term" value="P:calcium ion-regulated exocytosis of neurotransmitter"/>
    <property type="evidence" value="ECO:0007669"/>
    <property type="project" value="TreeGrafter"/>
</dbReference>
<keyword evidence="5 13" id="KW-0479">Metal-binding</keyword>
<dbReference type="PANTHER" id="PTHR10024">
    <property type="entry name" value="SYNAPTOTAGMIN"/>
    <property type="match status" value="1"/>
</dbReference>
<dbReference type="PANTHER" id="PTHR10024:SF239">
    <property type="entry name" value="SYNAPTOTAGMIN-1"/>
    <property type="match status" value="1"/>
</dbReference>
<dbReference type="PRINTS" id="PR00399">
    <property type="entry name" value="SYNAPTOTAGMN"/>
</dbReference>
<dbReference type="CDD" id="cd08385">
    <property type="entry name" value="C2A_Synaptotagmin-1-5-6-9-10"/>
    <property type="match status" value="1"/>
</dbReference>
<keyword evidence="10 13" id="KW-0472">Membrane</keyword>
<evidence type="ECO:0000256" key="2">
    <source>
        <dbReference type="ARBA" id="ARBA00004349"/>
    </source>
</evidence>
<dbReference type="GO" id="GO:0048488">
    <property type="term" value="P:synaptic vesicle endocytosis"/>
    <property type="evidence" value="ECO:0007669"/>
    <property type="project" value="TreeGrafter"/>
</dbReference>
<evidence type="ECO:0000256" key="13">
    <source>
        <dbReference type="RuleBase" id="RU367154"/>
    </source>
</evidence>
<dbReference type="GO" id="GO:0030276">
    <property type="term" value="F:clathrin binding"/>
    <property type="evidence" value="ECO:0007669"/>
    <property type="project" value="TreeGrafter"/>
</dbReference>
<evidence type="ECO:0000256" key="8">
    <source>
        <dbReference type="ARBA" id="ARBA00022989"/>
    </source>
</evidence>
<evidence type="ECO:0000259" key="15">
    <source>
        <dbReference type="PROSITE" id="PS50004"/>
    </source>
</evidence>
<comment type="cofactor">
    <cofactor evidence="13">
        <name>Ca(2+)</name>
        <dbReference type="ChEBI" id="CHEBI:29108"/>
    </cofactor>
    <text evidence="13">Binds 3 Ca(2+) ions per subunit. The ions are bound to the C2 domains.</text>
</comment>
<reference evidence="16" key="1">
    <citation type="submission" date="2022-11" db="EMBL/GenBank/DDBJ databases">
        <title>Chromosome-level genome of Pogonophryne albipinna.</title>
        <authorList>
            <person name="Jo E."/>
        </authorList>
    </citation>
    <scope>NUCLEOTIDE SEQUENCE</scope>
    <source>
        <strain evidence="16">SGF0006</strain>
        <tissue evidence="16">Muscle</tissue>
    </source>
</reference>
<comment type="similarity">
    <text evidence="3 13">Belongs to the synaptotagmin family.</text>
</comment>
<feature type="compositionally biased region" description="Polar residues" evidence="14">
    <location>
        <begin position="15"/>
        <end position="30"/>
    </location>
</feature>
<evidence type="ECO:0000256" key="1">
    <source>
        <dbReference type="ARBA" id="ARBA00004254"/>
    </source>
</evidence>
<evidence type="ECO:0000256" key="11">
    <source>
        <dbReference type="ARBA" id="ARBA00023180"/>
    </source>
</evidence>
<keyword evidence="17" id="KW-1185">Reference proteome</keyword>
<sequence>MTEGRREALAAPAPDSTTASITGSNMTNTGPGTGEKDEDFSKLKNKFMNELNKIPLPSWAVVSIAFVAIILVLACCFCVCKKWILKKKNKKKAKDKGKNAINMMDVKDGAKTEALKDEEDAETGLTETEIEEEPKEDQKLGKLQYSLDYNFTENTLMVGIIQAAELPAMDMGGTSDPYVKVYLLPDKKKKFETKVHRKTLNPTFNEQFIFKVPYVELGGKTLIMTVYDFDRFSKHDAIGDIKVPMNKVDFSHVTEEWRDLMSAEKEEQEKLGDICFSLRYVPTAGKLTVVVLEAKNLKKMDVGGLSDPYSFSFEVPFEQIQKVQVVITVLDYDKIGKNDAIGKVFVGLNSSGTELRHWSDMLANPRRPIAQWHVLKVEEEVDAQLSTKK</sequence>
<dbReference type="SMART" id="SM00239">
    <property type="entry name" value="C2"/>
    <property type="match status" value="2"/>
</dbReference>
<comment type="subcellular location">
    <subcellularLocation>
        <location evidence="2">Cytoplasmic vesicle</location>
        <location evidence="2">Secretory vesicle</location>
        <location evidence="2">Chromaffin granule membrane</location>
        <topology evidence="2">Single-pass membrane protein</topology>
    </subcellularLocation>
    <subcellularLocation>
        <location evidence="1 13">Cytoplasmic vesicle</location>
        <location evidence="1 13">Secretory vesicle</location>
        <location evidence="1 13">Synaptic vesicle membrane</location>
        <topology evidence="1 13">Single-pass membrane protein</topology>
    </subcellularLocation>
</comment>
<evidence type="ECO:0000256" key="3">
    <source>
        <dbReference type="ARBA" id="ARBA00006996"/>
    </source>
</evidence>